<evidence type="ECO:0008006" key="6">
    <source>
        <dbReference type="Google" id="ProtNLM"/>
    </source>
</evidence>
<dbReference type="Gene3D" id="1.25.40.10">
    <property type="entry name" value="Tetratricopeptide repeat domain"/>
    <property type="match status" value="2"/>
</dbReference>
<reference evidence="4" key="1">
    <citation type="submission" date="2021-01" db="EMBL/GenBank/DDBJ databases">
        <authorList>
            <person name="Kaushik A."/>
        </authorList>
    </citation>
    <scope>NUCLEOTIDE SEQUENCE</scope>
    <source>
        <strain evidence="4">AG3-1AP</strain>
    </source>
</reference>
<evidence type="ECO:0000256" key="3">
    <source>
        <dbReference type="SAM" id="MobiDB-lite"/>
    </source>
</evidence>
<dbReference type="PANTHER" id="PTHR12558:SF13">
    <property type="entry name" value="CELL DIVISION CYCLE PROTEIN 27 HOMOLOG"/>
    <property type="match status" value="1"/>
</dbReference>
<organism evidence="4 5">
    <name type="scientific">Rhizoctonia solani</name>
    <dbReference type="NCBI Taxonomy" id="456999"/>
    <lineage>
        <taxon>Eukaryota</taxon>
        <taxon>Fungi</taxon>
        <taxon>Dikarya</taxon>
        <taxon>Basidiomycota</taxon>
        <taxon>Agaricomycotina</taxon>
        <taxon>Agaricomycetes</taxon>
        <taxon>Cantharellales</taxon>
        <taxon>Ceratobasidiaceae</taxon>
        <taxon>Rhizoctonia</taxon>
    </lineage>
</organism>
<dbReference type="SUPFAM" id="SSF48452">
    <property type="entry name" value="TPR-like"/>
    <property type="match status" value="2"/>
</dbReference>
<comment type="similarity">
    <text evidence="2">Belongs to the APC3/CDC27 family.</text>
</comment>
<evidence type="ECO:0000313" key="4">
    <source>
        <dbReference type="EMBL" id="CAE6479294.1"/>
    </source>
</evidence>
<dbReference type="PANTHER" id="PTHR12558">
    <property type="entry name" value="CELL DIVISION CYCLE 16,23,27"/>
    <property type="match status" value="1"/>
</dbReference>
<accession>A0A8H3H1P7</accession>
<gene>
    <name evidence="4" type="ORF">RDB_LOCUS97196</name>
</gene>
<sequence>MVLGYKGGIANGSEASPQTITPVGILLRYSSMQSFHTCEALNVAGIPLENSNSAHAQNTSLEGQSNEHENEVDSLGTVAPDTTMPNIILDNSSDHSPKSPEYPELDNVLSFAKVFRQLILKQEESGANPGSLDTLSSMSQLEVLQGKNEAFGMQPIRFWALTGYYYLEDSQSGLQGACLYLDSVTKHLARKLDSLLETVDNVEAGSVKKLEEDIVLFHVMRIVSLATASSIDELIEWGARVMSFQPSYSFDMIRVVLHALGDSFIRWFWYEGGPNSDIHMAIECHTHAIQLTPESHDTMPILLSGLGLSYFCRYTRNPLAESTRADYTQAVKCFLTAVFLTPPQHEDFSRRIVNLEEIIQIQKGNRNRVKDIDFAIECASQITGTLPEEHPQSPRWFLMLGTFYAEKLFCVFNLEDADQAIRCINRAICLQSDNPEQLFEMYTRLGDVHRQRSRLVSSHEILDVDATIENYRAALVLMRERLPTNDKHSGGLLSRIGAAYWERFNRVGDENDLNNAIEYYNQALPQAPEDHLMRGMNLTDIGVLYLGRYEHAGNLNNLTTALNLLHQALLIAPEDPAVLHALGMGYQQKFEVVGGLDDIDKAISYLGRVLSLSPRRSLMIAALNNLGDSHRRRYQRLNDPEDIEKATQYHTLSLVHIEASNDLKSAPQSLNNLGLVHLIKFGIQREYSDIEKAIQYLSRAVLSDTTRNTAPRSIWLMNLGIARMIRYSQLQEDDDMNEGIRAYNEALTCTPPESPVRPMVLANLGLTLWSRFKKYPNNEDIQAAISSVSHGISLLPSEHPDMSKMLNTLGKICQTQTEYLGDAKSLHDSSDSFRKASQHSAGRPFDRFDAATRWARVASLYDAGKPDVSTQRGDLLTDSTLPHDGLELLRYILIRSSWKRIKPRWI</sequence>
<name>A0A8H3H1P7_9AGAM</name>
<evidence type="ECO:0000256" key="1">
    <source>
        <dbReference type="ARBA" id="ARBA00022803"/>
    </source>
</evidence>
<dbReference type="EMBL" id="CAJMWV010003274">
    <property type="protein sequence ID" value="CAE6479294.1"/>
    <property type="molecule type" value="Genomic_DNA"/>
</dbReference>
<dbReference type="Proteomes" id="UP000663831">
    <property type="component" value="Unassembled WGS sequence"/>
</dbReference>
<protein>
    <recommendedName>
        <fullName evidence="6">TPR-like protein</fullName>
    </recommendedName>
</protein>
<dbReference type="AlphaFoldDB" id="A0A8H3H1P7"/>
<comment type="caution">
    <text evidence="4">The sequence shown here is derived from an EMBL/GenBank/DDBJ whole genome shotgun (WGS) entry which is preliminary data.</text>
</comment>
<evidence type="ECO:0000256" key="2">
    <source>
        <dbReference type="ARBA" id="ARBA00038210"/>
    </source>
</evidence>
<evidence type="ECO:0000313" key="5">
    <source>
        <dbReference type="Proteomes" id="UP000663831"/>
    </source>
</evidence>
<dbReference type="GO" id="GO:0005680">
    <property type="term" value="C:anaphase-promoting complex"/>
    <property type="evidence" value="ECO:0007669"/>
    <property type="project" value="UniProtKB-ARBA"/>
</dbReference>
<dbReference type="InterPro" id="IPR011990">
    <property type="entry name" value="TPR-like_helical_dom_sf"/>
</dbReference>
<proteinExistence type="inferred from homology"/>
<keyword evidence="1" id="KW-0802">TPR repeat</keyword>
<feature type="region of interest" description="Disordered" evidence="3">
    <location>
        <begin position="77"/>
        <end position="103"/>
    </location>
</feature>